<comment type="caution">
    <text evidence="7">The sequence shown here is derived from an EMBL/GenBank/DDBJ whole genome shotgun (WGS) entry which is preliminary data.</text>
</comment>
<reference evidence="7 8" key="1">
    <citation type="submission" date="2017-01" db="EMBL/GenBank/DDBJ databases">
        <title>Genome analysis of Paenibacillus selenitrireducens ES3-24.</title>
        <authorList>
            <person name="Xu D."/>
            <person name="Yao R."/>
            <person name="Zheng S."/>
        </authorList>
    </citation>
    <scope>NUCLEOTIDE SEQUENCE [LARGE SCALE GENOMIC DNA]</scope>
    <source>
        <strain evidence="7 8">ES3-24</strain>
    </source>
</reference>
<dbReference type="STRING" id="1324314.BVG16_16290"/>
<evidence type="ECO:0000256" key="6">
    <source>
        <dbReference type="SAM" id="Phobius"/>
    </source>
</evidence>
<feature type="transmembrane region" description="Helical" evidence="6">
    <location>
        <begin position="31"/>
        <end position="49"/>
    </location>
</feature>
<protein>
    <submittedName>
        <fullName evidence="7">Holin</fullName>
    </submittedName>
</protein>
<feature type="transmembrane region" description="Helical" evidence="6">
    <location>
        <begin position="61"/>
        <end position="79"/>
    </location>
</feature>
<dbReference type="InterPro" id="IPR006480">
    <property type="entry name" value="Phage_holin_4_1"/>
</dbReference>
<keyword evidence="2 6" id="KW-0812">Transmembrane</keyword>
<evidence type="ECO:0000256" key="2">
    <source>
        <dbReference type="ARBA" id="ARBA00022692"/>
    </source>
</evidence>
<evidence type="ECO:0000256" key="4">
    <source>
        <dbReference type="ARBA" id="ARBA00023136"/>
    </source>
</evidence>
<feature type="transmembrane region" description="Helical" evidence="6">
    <location>
        <begin position="85"/>
        <end position="105"/>
    </location>
</feature>
<dbReference type="OrthoDB" id="2885993at2"/>
<gene>
    <name evidence="7" type="ORF">BVG16_16290</name>
</gene>
<dbReference type="Proteomes" id="UP000190188">
    <property type="component" value="Unassembled WGS sequence"/>
</dbReference>
<evidence type="ECO:0000256" key="3">
    <source>
        <dbReference type="ARBA" id="ARBA00022989"/>
    </source>
</evidence>
<sequence>MYVEKAWSYIAGALLVPGFNFFYGISSTARGLMIALTFFVILDWITGIRAAQKDKSYGSRYGIDGVFRTFFILLLPAGGHLLDQAFGLPDVLFGALVIGVLYHHLQSMTANAIRAGWGNWFPEWLLNKITDWVENELQKKVERADSRKGEGK</sequence>
<accession>A0A1T2X9Z8</accession>
<comment type="similarity">
    <text evidence="5">Belongs to the bacteriophage holin family. Cp-1 holin subfamily.</text>
</comment>
<dbReference type="GO" id="GO:0016020">
    <property type="term" value="C:membrane"/>
    <property type="evidence" value="ECO:0007669"/>
    <property type="project" value="UniProtKB-SubCell"/>
</dbReference>
<organism evidence="7 8">
    <name type="scientific">Paenibacillus selenitireducens</name>
    <dbReference type="NCBI Taxonomy" id="1324314"/>
    <lineage>
        <taxon>Bacteria</taxon>
        <taxon>Bacillati</taxon>
        <taxon>Bacillota</taxon>
        <taxon>Bacilli</taxon>
        <taxon>Bacillales</taxon>
        <taxon>Paenibacillaceae</taxon>
        <taxon>Paenibacillus</taxon>
    </lineage>
</organism>
<evidence type="ECO:0000256" key="1">
    <source>
        <dbReference type="ARBA" id="ARBA00004141"/>
    </source>
</evidence>
<comment type="subcellular location">
    <subcellularLocation>
        <location evidence="1">Membrane</location>
        <topology evidence="1">Multi-pass membrane protein</topology>
    </subcellularLocation>
</comment>
<keyword evidence="8" id="KW-1185">Reference proteome</keyword>
<dbReference type="Pfam" id="PF05105">
    <property type="entry name" value="Phage_holin_4_1"/>
    <property type="match status" value="1"/>
</dbReference>
<keyword evidence="4 6" id="KW-0472">Membrane</keyword>
<dbReference type="RefSeq" id="WP_078499747.1">
    <property type="nucleotide sequence ID" value="NZ_MSZX01000006.1"/>
</dbReference>
<feature type="transmembrane region" description="Helical" evidence="6">
    <location>
        <begin position="7"/>
        <end position="25"/>
    </location>
</feature>
<dbReference type="AlphaFoldDB" id="A0A1T2X9Z8"/>
<evidence type="ECO:0000313" key="7">
    <source>
        <dbReference type="EMBL" id="OPA76729.1"/>
    </source>
</evidence>
<keyword evidence="3 6" id="KW-1133">Transmembrane helix</keyword>
<dbReference type="EMBL" id="MSZX01000006">
    <property type="protein sequence ID" value="OPA76729.1"/>
    <property type="molecule type" value="Genomic_DNA"/>
</dbReference>
<evidence type="ECO:0000313" key="8">
    <source>
        <dbReference type="Proteomes" id="UP000190188"/>
    </source>
</evidence>
<name>A0A1T2X9Z8_9BACL</name>
<evidence type="ECO:0000256" key="5">
    <source>
        <dbReference type="ARBA" id="ARBA00023600"/>
    </source>
</evidence>
<proteinExistence type="inferred from homology"/>